<dbReference type="EMBL" id="MK977707">
    <property type="protein sequence ID" value="QDF19745.1"/>
    <property type="molecule type" value="Genomic_DNA"/>
</dbReference>
<organism evidence="2 3">
    <name type="scientific">Mycobacterium phage LilSpotty</name>
    <dbReference type="NCBI Taxonomy" id="2588512"/>
    <lineage>
        <taxon>Viruses</taxon>
        <taxon>Duplodnaviria</taxon>
        <taxon>Heunggongvirae</taxon>
        <taxon>Uroviricota</taxon>
        <taxon>Caudoviricetes</taxon>
        <taxon>Lilspottyvirus</taxon>
        <taxon>Lilspottyvirus lilspotty</taxon>
    </lineage>
</organism>
<evidence type="ECO:0000256" key="1">
    <source>
        <dbReference type="SAM" id="MobiDB-lite"/>
    </source>
</evidence>
<dbReference type="Proteomes" id="UP000318419">
    <property type="component" value="Genome"/>
</dbReference>
<dbReference type="GeneID" id="80019405"/>
<feature type="region of interest" description="Disordered" evidence="1">
    <location>
        <begin position="78"/>
        <end position="109"/>
    </location>
</feature>
<dbReference type="KEGG" id="vg:80019405"/>
<sequence length="109" mass="12011">MSELLETKVDLGDGETVTIKFKSLNLLPLGLLRTTRDDEQEQVWRTLEWAVAPECLPMVDELPASKLMTIILQMQEESQANLGKSENSSPSSTSTETPSKPTSSTEVSD</sequence>
<gene>
    <name evidence="2" type="primary">13</name>
    <name evidence="2" type="ORF">SEA_LILSPOTTY_13</name>
</gene>
<feature type="compositionally biased region" description="Low complexity" evidence="1">
    <location>
        <begin position="85"/>
        <end position="109"/>
    </location>
</feature>
<evidence type="ECO:0000313" key="3">
    <source>
        <dbReference type="Proteomes" id="UP000318419"/>
    </source>
</evidence>
<reference evidence="2 3" key="1">
    <citation type="submission" date="2019-05" db="EMBL/GenBank/DDBJ databases">
        <authorList>
            <person name="Kim R."/>
            <person name="Haleblian K.L."/>
            <person name="Torres C.-L.T."/>
            <person name="Chong M.Y."/>
            <person name="Duong K."/>
            <person name="Lee C."/>
            <person name="Lai L.T."/>
            <person name="Ballew A.S."/>
            <person name="Ly A.M."/>
            <person name="Wu S."/>
            <person name="Ngo R.T."/>
            <person name="Freise A.C."/>
            <person name="Reddi K."/>
            <person name="Moberg-Parker J."/>
            <person name="Garlena R.A."/>
            <person name="Russell D.A."/>
            <person name="Pope W.H."/>
            <person name="Jacobs-Sera D."/>
            <person name="Hatfull G.F."/>
        </authorList>
    </citation>
    <scope>NUCLEOTIDE SEQUENCE [LARGE SCALE GENOMIC DNA]</scope>
</reference>
<name>A0A4Y6ENV2_9CAUD</name>
<keyword evidence="3" id="KW-1185">Reference proteome</keyword>
<accession>A0A4Y6ENV2</accession>
<evidence type="ECO:0000313" key="2">
    <source>
        <dbReference type="EMBL" id="QDF19745.1"/>
    </source>
</evidence>
<dbReference type="RefSeq" id="YP_010754803.1">
    <property type="nucleotide sequence ID" value="NC_073464.1"/>
</dbReference>
<proteinExistence type="predicted"/>
<protein>
    <submittedName>
        <fullName evidence="2">Tail assembly chaperone</fullName>
    </submittedName>
</protein>